<dbReference type="PANTHER" id="PTHR43060">
    <property type="entry name" value="3-HYDROXYISOBUTYRATE DEHYDROGENASE-LIKE 1, MITOCHONDRIAL-RELATED"/>
    <property type="match status" value="1"/>
</dbReference>
<sequence length="178" mass="19160">MEALGFIGTGVMGFPMARNLARHFGNLVVWNRSPEKAAALVPFAAQVAATPSELLDRCRIVIMIFLITMVSGLVESHHFARELGLDTALHRAILDAGPMASAVSKMKLEKLVAGDFSVQASIADVQKNSRLVAEEARRGGITSPLIEECDQLFTETLNGGHGALDMVGVLRAIEGRHR</sequence>
<feature type="domain" description="6-phosphogluconate dehydrogenase NADP-binding" evidence="1">
    <location>
        <begin position="4"/>
        <end position="64"/>
    </location>
</feature>
<dbReference type="GO" id="GO:0051287">
    <property type="term" value="F:NAD binding"/>
    <property type="evidence" value="ECO:0007669"/>
    <property type="project" value="InterPro"/>
</dbReference>
<dbReference type="InterPro" id="IPR006115">
    <property type="entry name" value="6PGDH_NADP-bd"/>
</dbReference>
<name>A0A084XVK2_9PROT</name>
<dbReference type="PANTHER" id="PTHR43060:SF15">
    <property type="entry name" value="3-HYDROXYISOBUTYRATE DEHYDROGENASE-LIKE 1, MITOCHONDRIAL-RELATED"/>
    <property type="match status" value="1"/>
</dbReference>
<dbReference type="InterPro" id="IPR036291">
    <property type="entry name" value="NAD(P)-bd_dom_sf"/>
</dbReference>
<accession>A0A084XVK2</accession>
<comment type="caution">
    <text evidence="2">The sequence shown here is derived from an EMBL/GenBank/DDBJ whole genome shotgun (WGS) entry which is preliminary data.</text>
</comment>
<dbReference type="Gene3D" id="3.40.50.720">
    <property type="entry name" value="NAD(P)-binding Rossmann-like Domain"/>
    <property type="match status" value="1"/>
</dbReference>
<dbReference type="GO" id="GO:0050661">
    <property type="term" value="F:NADP binding"/>
    <property type="evidence" value="ECO:0007669"/>
    <property type="project" value="InterPro"/>
</dbReference>
<reference evidence="2 3" key="1">
    <citation type="submission" date="2014-07" db="EMBL/GenBank/DDBJ databases">
        <title>Expanding our view of genomic diversity in Candidatus Accumulibacter clades.</title>
        <authorList>
            <person name="Skennerton C.T."/>
            <person name="Barr J.J."/>
            <person name="Slater F.R."/>
            <person name="Bond P.L."/>
            <person name="Tyson G.W."/>
        </authorList>
    </citation>
    <scope>NUCLEOTIDE SEQUENCE [LARGE SCALE GENOMIC DNA]</scope>
    <source>
        <strain evidence="3">SK-01</strain>
    </source>
</reference>
<gene>
    <name evidence="2" type="primary">garR</name>
    <name evidence="2" type="ORF">CAPSK01_004175</name>
</gene>
<dbReference type="EC" id="1.1.1.60" evidence="2"/>
<protein>
    <submittedName>
        <fullName evidence="2">2-hydroxy-3-oxopropionate reductase</fullName>
        <ecNumber evidence="2">1.1.1.60</ecNumber>
    </submittedName>
</protein>
<dbReference type="AlphaFoldDB" id="A0A084XVK2"/>
<dbReference type="RefSeq" id="WP_273704019.1">
    <property type="nucleotide sequence ID" value="NZ_JDSS02000042.1"/>
</dbReference>
<dbReference type="STRING" id="1457154.CAPSK01_004175"/>
<keyword evidence="2" id="KW-0560">Oxidoreductase</keyword>
<dbReference type="GO" id="GO:0008679">
    <property type="term" value="F:2-hydroxy-3-oxopropionate reductase activity"/>
    <property type="evidence" value="ECO:0007669"/>
    <property type="project" value="UniProtKB-EC"/>
</dbReference>
<dbReference type="SUPFAM" id="SSF48179">
    <property type="entry name" value="6-phosphogluconate dehydrogenase C-terminal domain-like"/>
    <property type="match status" value="1"/>
</dbReference>
<dbReference type="SUPFAM" id="SSF51735">
    <property type="entry name" value="NAD(P)-binding Rossmann-fold domains"/>
    <property type="match status" value="1"/>
</dbReference>
<dbReference type="InterPro" id="IPR008927">
    <property type="entry name" value="6-PGluconate_DH-like_C_sf"/>
</dbReference>
<evidence type="ECO:0000313" key="2">
    <source>
        <dbReference type="EMBL" id="KFB66496.1"/>
    </source>
</evidence>
<evidence type="ECO:0000313" key="3">
    <source>
        <dbReference type="Proteomes" id="UP000019812"/>
    </source>
</evidence>
<proteinExistence type="predicted"/>
<dbReference type="EMBL" id="JDSS02000042">
    <property type="protein sequence ID" value="KFB66496.1"/>
    <property type="molecule type" value="Genomic_DNA"/>
</dbReference>
<dbReference type="Pfam" id="PF03446">
    <property type="entry name" value="NAD_binding_2"/>
    <property type="match status" value="1"/>
</dbReference>
<organism evidence="2 3">
    <name type="scientific">Candidatus Accumulibacter vicinus</name>
    <dbReference type="NCBI Taxonomy" id="2954382"/>
    <lineage>
        <taxon>Bacteria</taxon>
        <taxon>Pseudomonadati</taxon>
        <taxon>Pseudomonadota</taxon>
        <taxon>Betaproteobacteria</taxon>
        <taxon>Candidatus Accumulibacter</taxon>
    </lineage>
</organism>
<evidence type="ECO:0000259" key="1">
    <source>
        <dbReference type="Pfam" id="PF03446"/>
    </source>
</evidence>
<dbReference type="Proteomes" id="UP000019812">
    <property type="component" value="Unassembled WGS sequence"/>
</dbReference>